<evidence type="ECO:0000256" key="2">
    <source>
        <dbReference type="ARBA" id="ARBA00022448"/>
    </source>
</evidence>
<comment type="caution">
    <text evidence="8">The sequence shown here is derived from an EMBL/GenBank/DDBJ whole genome shotgun (WGS) entry which is preliminary data.</text>
</comment>
<dbReference type="GO" id="GO:0015086">
    <property type="term" value="F:cadmium ion transmembrane transporter activity"/>
    <property type="evidence" value="ECO:0007669"/>
    <property type="project" value="TreeGrafter"/>
</dbReference>
<proteinExistence type="predicted"/>
<dbReference type="NCBIfam" id="NF037982">
    <property type="entry name" value="Nramp_1"/>
    <property type="match status" value="1"/>
</dbReference>
<name>A0A6L6J0L0_9RHOB</name>
<feature type="transmembrane region" description="Helical" evidence="7">
    <location>
        <begin position="351"/>
        <end position="373"/>
    </location>
</feature>
<feature type="transmembrane region" description="Helical" evidence="7">
    <location>
        <begin position="240"/>
        <end position="263"/>
    </location>
</feature>
<evidence type="ECO:0000313" key="8">
    <source>
        <dbReference type="EMBL" id="MTH65679.1"/>
    </source>
</evidence>
<dbReference type="Pfam" id="PF01566">
    <property type="entry name" value="Nramp"/>
    <property type="match status" value="1"/>
</dbReference>
<keyword evidence="5 7" id="KW-1133">Transmembrane helix</keyword>
<feature type="transmembrane region" description="Helical" evidence="7">
    <location>
        <begin position="95"/>
        <end position="116"/>
    </location>
</feature>
<dbReference type="Proteomes" id="UP000478740">
    <property type="component" value="Unassembled WGS sequence"/>
</dbReference>
<keyword evidence="3 7" id="KW-0812">Transmembrane</keyword>
<dbReference type="EMBL" id="WMII01000015">
    <property type="protein sequence ID" value="MTH65679.1"/>
    <property type="molecule type" value="Genomic_DNA"/>
</dbReference>
<dbReference type="InterPro" id="IPR001046">
    <property type="entry name" value="NRAMP_fam"/>
</dbReference>
<evidence type="ECO:0000256" key="5">
    <source>
        <dbReference type="ARBA" id="ARBA00022989"/>
    </source>
</evidence>
<dbReference type="GO" id="GO:0015293">
    <property type="term" value="F:symporter activity"/>
    <property type="evidence" value="ECO:0007669"/>
    <property type="project" value="UniProtKB-KW"/>
</dbReference>
<dbReference type="PANTHER" id="PTHR11706:SF33">
    <property type="entry name" value="NATURAL RESISTANCE-ASSOCIATED MACROPHAGE PROTEIN 2"/>
    <property type="match status" value="1"/>
</dbReference>
<dbReference type="GO" id="GO:0034755">
    <property type="term" value="P:iron ion transmembrane transport"/>
    <property type="evidence" value="ECO:0007669"/>
    <property type="project" value="TreeGrafter"/>
</dbReference>
<evidence type="ECO:0000256" key="3">
    <source>
        <dbReference type="ARBA" id="ARBA00022692"/>
    </source>
</evidence>
<dbReference type="GO" id="GO:0005384">
    <property type="term" value="F:manganese ion transmembrane transporter activity"/>
    <property type="evidence" value="ECO:0007669"/>
    <property type="project" value="TreeGrafter"/>
</dbReference>
<dbReference type="PANTHER" id="PTHR11706">
    <property type="entry name" value="SOLUTE CARRIER PROTEIN FAMILY 11 MEMBER"/>
    <property type="match status" value="1"/>
</dbReference>
<keyword evidence="6 7" id="KW-0472">Membrane</keyword>
<feature type="transmembrane region" description="Helical" evidence="7">
    <location>
        <begin position="122"/>
        <end position="146"/>
    </location>
</feature>
<evidence type="ECO:0000256" key="4">
    <source>
        <dbReference type="ARBA" id="ARBA00022847"/>
    </source>
</evidence>
<keyword evidence="4" id="KW-0769">Symport</keyword>
<keyword evidence="2" id="KW-0813">Transport</keyword>
<dbReference type="GO" id="GO:0005886">
    <property type="term" value="C:plasma membrane"/>
    <property type="evidence" value="ECO:0007669"/>
    <property type="project" value="TreeGrafter"/>
</dbReference>
<organism evidence="8 9">
    <name type="scientific">Paracoccus shanxieyensis</name>
    <dbReference type="NCBI Taxonomy" id="2675752"/>
    <lineage>
        <taxon>Bacteria</taxon>
        <taxon>Pseudomonadati</taxon>
        <taxon>Pseudomonadota</taxon>
        <taxon>Alphaproteobacteria</taxon>
        <taxon>Rhodobacterales</taxon>
        <taxon>Paracoccaceae</taxon>
        <taxon>Paracoccus</taxon>
    </lineage>
</organism>
<gene>
    <name evidence="8" type="ORF">GL284_15515</name>
</gene>
<feature type="transmembrane region" description="Helical" evidence="7">
    <location>
        <begin position="283"/>
        <end position="307"/>
    </location>
</feature>
<feature type="transmembrane region" description="Helical" evidence="7">
    <location>
        <begin position="394"/>
        <end position="415"/>
    </location>
</feature>
<feature type="transmembrane region" description="Helical" evidence="7">
    <location>
        <begin position="21"/>
        <end position="37"/>
    </location>
</feature>
<comment type="subcellular location">
    <subcellularLocation>
        <location evidence="1">Membrane</location>
        <topology evidence="1">Multi-pass membrane protein</topology>
    </subcellularLocation>
</comment>
<feature type="transmembrane region" description="Helical" evidence="7">
    <location>
        <begin position="197"/>
        <end position="219"/>
    </location>
</feature>
<sequence>MTEIRDYDKDASAPSTWARRLALIGPAFIAGAWQFGPGNLASAVEAGSAFGYALIWVIALSTLLMIFFTDMSVRIGISAPASLIQTIKTTLGKPVGVLAGISVFFITLCFSVGNAAGSGLALSMLFGGPALLWTLLCSIGVAFILLMRNVYRVVERVLLVLVAAMAVGFVTSAFMVQPDWVQGMSGLMPTLPPGSEILIIALVGTNFSINAAFFTSYATRARKIKPSEYRDATITDTIPGIVAPGIMTALVIMVAAAVLGHTGQRVETLVQLANVFTPLAGEIGAKIFIIGFFGAAFSSMLANATAGGTLLSDGLGWGGNFDCLRTKALVGFVLAFGLAIVAFAPGSRVQLIIFAQAMTVLVAPFLGVLLIVIANKPMMGKLRNTWWQNAMGGIGLLAILASSGLLIASLTGMVAQ</sequence>
<evidence type="ECO:0000256" key="7">
    <source>
        <dbReference type="SAM" id="Phobius"/>
    </source>
</evidence>
<evidence type="ECO:0000313" key="9">
    <source>
        <dbReference type="Proteomes" id="UP000478740"/>
    </source>
</evidence>
<evidence type="ECO:0000256" key="6">
    <source>
        <dbReference type="ARBA" id="ARBA00023136"/>
    </source>
</evidence>
<feature type="transmembrane region" description="Helical" evidence="7">
    <location>
        <begin position="328"/>
        <end position="345"/>
    </location>
</feature>
<feature type="transmembrane region" description="Helical" evidence="7">
    <location>
        <begin position="49"/>
        <end position="68"/>
    </location>
</feature>
<evidence type="ECO:0000256" key="1">
    <source>
        <dbReference type="ARBA" id="ARBA00004141"/>
    </source>
</evidence>
<accession>A0A6L6J0L0</accession>
<dbReference type="AlphaFoldDB" id="A0A6L6J0L0"/>
<feature type="transmembrane region" description="Helical" evidence="7">
    <location>
        <begin position="158"/>
        <end position="177"/>
    </location>
</feature>
<reference evidence="8 9" key="1">
    <citation type="submission" date="2019-11" db="EMBL/GenBank/DDBJ databases">
        <authorList>
            <person name="Dong K."/>
        </authorList>
    </citation>
    <scope>NUCLEOTIDE SEQUENCE [LARGE SCALE GENOMIC DNA]</scope>
    <source>
        <strain evidence="8 9">DK608</strain>
    </source>
</reference>
<keyword evidence="9" id="KW-1185">Reference proteome</keyword>
<protein>
    <submittedName>
        <fullName evidence="8">Divalent metal cation transporter</fullName>
    </submittedName>
</protein>